<comment type="subcellular location">
    <subcellularLocation>
        <location evidence="2">Cell projection</location>
        <location evidence="2">Cilium</location>
    </subcellularLocation>
    <subcellularLocation>
        <location evidence="1">Cytoplasm</location>
        <location evidence="1">Cytoskeleton</location>
        <location evidence="1">Microtubule organizing center</location>
        <location evidence="1">Centrosome</location>
        <location evidence="1">Centriole</location>
    </subcellularLocation>
</comment>
<keyword evidence="7" id="KW-0966">Cell projection</keyword>
<protein>
    <recommendedName>
        <fullName evidence="11">ODFP2</fullName>
    </recommendedName>
</protein>
<dbReference type="PANTHER" id="PTHR23162:SF7">
    <property type="entry name" value="PROTEIN BCAP"/>
    <property type="match status" value="1"/>
</dbReference>
<proteinExistence type="inferred from homology"/>
<feature type="coiled-coil region" evidence="8">
    <location>
        <begin position="9"/>
        <end position="43"/>
    </location>
</feature>
<evidence type="ECO:0000256" key="5">
    <source>
        <dbReference type="ARBA" id="ARBA00023054"/>
    </source>
</evidence>
<evidence type="ECO:0000313" key="9">
    <source>
        <dbReference type="EMBL" id="CAL1580281.1"/>
    </source>
</evidence>
<evidence type="ECO:0000256" key="2">
    <source>
        <dbReference type="ARBA" id="ARBA00004138"/>
    </source>
</evidence>
<dbReference type="AlphaFoldDB" id="A0AAV2JUK0"/>
<evidence type="ECO:0000256" key="4">
    <source>
        <dbReference type="ARBA" id="ARBA00022490"/>
    </source>
</evidence>
<evidence type="ECO:0000256" key="8">
    <source>
        <dbReference type="SAM" id="Coils"/>
    </source>
</evidence>
<dbReference type="InterPro" id="IPR026099">
    <property type="entry name" value="Odf2-rel"/>
</dbReference>
<evidence type="ECO:0000256" key="1">
    <source>
        <dbReference type="ARBA" id="ARBA00004114"/>
    </source>
</evidence>
<dbReference type="EMBL" id="OZ035836">
    <property type="protein sequence ID" value="CAL1580281.1"/>
    <property type="molecule type" value="Genomic_DNA"/>
</dbReference>
<dbReference type="GO" id="GO:0005813">
    <property type="term" value="C:centrosome"/>
    <property type="evidence" value="ECO:0007669"/>
    <property type="project" value="TreeGrafter"/>
</dbReference>
<sequence length="174" mass="20089">MKESIHKANSQLEEKIHSLQMAIDSLQQENVALIQSLGRQEEAVDVSNRQLDQRSSECKALTRQLHCALSDVSQQVSKVKNQAASREEALQTRIMELEAEICRRDTELNLVRRSKMTGEKQFEVRLKDLQLSLDQSESRKRSIQNYVDFLKNSYTTMFDEGLQATCFTSPYFLK</sequence>
<keyword evidence="4" id="KW-0963">Cytoplasm</keyword>
<dbReference type="Proteomes" id="UP001497482">
    <property type="component" value="Chromosome 14"/>
</dbReference>
<dbReference type="GO" id="GO:0005814">
    <property type="term" value="C:centriole"/>
    <property type="evidence" value="ECO:0007669"/>
    <property type="project" value="UniProtKB-SubCell"/>
</dbReference>
<gene>
    <name evidence="9" type="ORF">KC01_LOCUS11147</name>
</gene>
<evidence type="ECO:0000256" key="7">
    <source>
        <dbReference type="ARBA" id="ARBA00023273"/>
    </source>
</evidence>
<reference evidence="9 10" key="1">
    <citation type="submission" date="2024-04" db="EMBL/GenBank/DDBJ databases">
        <authorList>
            <person name="Waldvogel A.-M."/>
            <person name="Schoenle A."/>
        </authorList>
    </citation>
    <scope>NUCLEOTIDE SEQUENCE [LARGE SCALE GENOMIC DNA]</scope>
</reference>
<dbReference type="PANTHER" id="PTHR23162">
    <property type="entry name" value="OUTER DENSE FIBER OF SPERM TAILS 2"/>
    <property type="match status" value="1"/>
</dbReference>
<keyword evidence="5 8" id="KW-0175">Coiled coil</keyword>
<comment type="similarity">
    <text evidence="3">Belongs to the ODF2 family.</text>
</comment>
<dbReference type="GO" id="GO:1902018">
    <property type="term" value="P:negative regulation of cilium assembly"/>
    <property type="evidence" value="ECO:0007669"/>
    <property type="project" value="TreeGrafter"/>
</dbReference>
<evidence type="ECO:0000256" key="3">
    <source>
        <dbReference type="ARBA" id="ARBA00009316"/>
    </source>
</evidence>
<keyword evidence="6" id="KW-0206">Cytoskeleton</keyword>
<evidence type="ECO:0000313" key="10">
    <source>
        <dbReference type="Proteomes" id="UP001497482"/>
    </source>
</evidence>
<name>A0AAV2JUK0_KNICA</name>
<feature type="coiled-coil region" evidence="8">
    <location>
        <begin position="80"/>
        <end position="139"/>
    </location>
</feature>
<evidence type="ECO:0008006" key="11">
    <source>
        <dbReference type="Google" id="ProtNLM"/>
    </source>
</evidence>
<organism evidence="9 10">
    <name type="scientific">Knipowitschia caucasica</name>
    <name type="common">Caucasian dwarf goby</name>
    <name type="synonym">Pomatoschistus caucasicus</name>
    <dbReference type="NCBI Taxonomy" id="637954"/>
    <lineage>
        <taxon>Eukaryota</taxon>
        <taxon>Metazoa</taxon>
        <taxon>Chordata</taxon>
        <taxon>Craniata</taxon>
        <taxon>Vertebrata</taxon>
        <taxon>Euteleostomi</taxon>
        <taxon>Actinopterygii</taxon>
        <taxon>Neopterygii</taxon>
        <taxon>Teleostei</taxon>
        <taxon>Neoteleostei</taxon>
        <taxon>Acanthomorphata</taxon>
        <taxon>Gobiaria</taxon>
        <taxon>Gobiiformes</taxon>
        <taxon>Gobioidei</taxon>
        <taxon>Gobiidae</taxon>
        <taxon>Gobiinae</taxon>
        <taxon>Knipowitschia</taxon>
    </lineage>
</organism>
<accession>A0AAV2JUK0</accession>
<keyword evidence="10" id="KW-1185">Reference proteome</keyword>
<evidence type="ECO:0000256" key="6">
    <source>
        <dbReference type="ARBA" id="ARBA00023212"/>
    </source>
</evidence>
<dbReference type="GO" id="GO:0036064">
    <property type="term" value="C:ciliary basal body"/>
    <property type="evidence" value="ECO:0007669"/>
    <property type="project" value="TreeGrafter"/>
</dbReference>